<comment type="caution">
    <text evidence="2">The sequence shown here is derived from an EMBL/GenBank/DDBJ whole genome shotgun (WGS) entry which is preliminary data.</text>
</comment>
<evidence type="ECO:0000256" key="1">
    <source>
        <dbReference type="SAM" id="Phobius"/>
    </source>
</evidence>
<keyword evidence="1" id="KW-0472">Membrane</keyword>
<keyword evidence="1" id="KW-1133">Transmembrane helix</keyword>
<keyword evidence="3" id="KW-1185">Reference proteome</keyword>
<reference evidence="2 3" key="1">
    <citation type="journal article" date="2025" name="Microbiol. Resour. Announc.">
        <title>Draft genome sequences for Neonectria magnoliae and Neonectria punicea, canker pathogens of Liriodendron tulipifera and Acer saccharum in West Virginia.</title>
        <authorList>
            <person name="Petronek H.M."/>
            <person name="Kasson M.T."/>
            <person name="Metheny A.M."/>
            <person name="Stauder C.M."/>
            <person name="Lovett B."/>
            <person name="Lynch S.C."/>
            <person name="Garnas J.R."/>
            <person name="Kasson L.R."/>
            <person name="Stajich J.E."/>
        </authorList>
    </citation>
    <scope>NUCLEOTIDE SEQUENCE [LARGE SCALE GENOMIC DNA]</scope>
    <source>
        <strain evidence="2 3">NRRL 64653</strain>
    </source>
</reference>
<dbReference type="EMBL" id="JAZAVJ010000133">
    <property type="protein sequence ID" value="KAK7413322.1"/>
    <property type="molecule type" value="Genomic_DNA"/>
</dbReference>
<gene>
    <name evidence="2" type="ORF">QQX98_007832</name>
</gene>
<feature type="transmembrane region" description="Helical" evidence="1">
    <location>
        <begin position="12"/>
        <end position="31"/>
    </location>
</feature>
<dbReference type="Proteomes" id="UP001498476">
    <property type="component" value="Unassembled WGS sequence"/>
</dbReference>
<name>A0ABR1GWW8_9HYPO</name>
<keyword evidence="1" id="KW-0812">Transmembrane</keyword>
<organism evidence="2 3">
    <name type="scientific">Neonectria punicea</name>
    <dbReference type="NCBI Taxonomy" id="979145"/>
    <lineage>
        <taxon>Eukaryota</taxon>
        <taxon>Fungi</taxon>
        <taxon>Dikarya</taxon>
        <taxon>Ascomycota</taxon>
        <taxon>Pezizomycotina</taxon>
        <taxon>Sordariomycetes</taxon>
        <taxon>Hypocreomycetidae</taxon>
        <taxon>Hypocreales</taxon>
        <taxon>Nectriaceae</taxon>
        <taxon>Neonectria</taxon>
    </lineage>
</organism>
<sequence length="83" mass="9255">MTGSSTADRVLAFITNILLAGIIVLLAMFLIELKRMTNDEKGIVVRIARSESIQVEGSISYPLYVTALPIEERETVGIWNSWE</sequence>
<proteinExistence type="predicted"/>
<accession>A0ABR1GWW8</accession>
<protein>
    <submittedName>
        <fullName evidence="2">Uncharacterized protein</fullName>
    </submittedName>
</protein>
<evidence type="ECO:0000313" key="2">
    <source>
        <dbReference type="EMBL" id="KAK7413322.1"/>
    </source>
</evidence>
<evidence type="ECO:0000313" key="3">
    <source>
        <dbReference type="Proteomes" id="UP001498476"/>
    </source>
</evidence>